<evidence type="ECO:0000313" key="2">
    <source>
        <dbReference type="Proteomes" id="UP000233551"/>
    </source>
</evidence>
<dbReference type="EMBL" id="PGOL01003121">
    <property type="protein sequence ID" value="PKI42982.1"/>
    <property type="molecule type" value="Genomic_DNA"/>
</dbReference>
<proteinExistence type="predicted"/>
<gene>
    <name evidence="1" type="ORF">CRG98_036627</name>
</gene>
<keyword evidence="2" id="KW-1185">Reference proteome</keyword>
<dbReference type="AlphaFoldDB" id="A0A2I0IG51"/>
<organism evidence="1 2">
    <name type="scientific">Punica granatum</name>
    <name type="common">Pomegranate</name>
    <dbReference type="NCBI Taxonomy" id="22663"/>
    <lineage>
        <taxon>Eukaryota</taxon>
        <taxon>Viridiplantae</taxon>
        <taxon>Streptophyta</taxon>
        <taxon>Embryophyta</taxon>
        <taxon>Tracheophyta</taxon>
        <taxon>Spermatophyta</taxon>
        <taxon>Magnoliopsida</taxon>
        <taxon>eudicotyledons</taxon>
        <taxon>Gunneridae</taxon>
        <taxon>Pentapetalae</taxon>
        <taxon>rosids</taxon>
        <taxon>malvids</taxon>
        <taxon>Myrtales</taxon>
        <taxon>Lythraceae</taxon>
        <taxon>Punica</taxon>
    </lineage>
</organism>
<evidence type="ECO:0000313" key="1">
    <source>
        <dbReference type="EMBL" id="PKI42982.1"/>
    </source>
</evidence>
<name>A0A2I0IG51_PUNGR</name>
<reference evidence="1 2" key="1">
    <citation type="submission" date="2017-11" db="EMBL/GenBank/DDBJ databases">
        <title>De-novo sequencing of pomegranate (Punica granatum L.) genome.</title>
        <authorList>
            <person name="Akparov Z."/>
            <person name="Amiraslanov A."/>
            <person name="Hajiyeva S."/>
            <person name="Abbasov M."/>
            <person name="Kaur K."/>
            <person name="Hamwieh A."/>
            <person name="Solovyev V."/>
            <person name="Salamov A."/>
            <person name="Braich B."/>
            <person name="Kosarev P."/>
            <person name="Mahmoud A."/>
            <person name="Hajiyev E."/>
            <person name="Babayeva S."/>
            <person name="Izzatullayeva V."/>
            <person name="Mammadov A."/>
            <person name="Mammadov A."/>
            <person name="Sharifova S."/>
            <person name="Ojaghi J."/>
            <person name="Eynullazada K."/>
            <person name="Bayramov B."/>
            <person name="Abdulazimova A."/>
            <person name="Shahmuradov I."/>
        </authorList>
    </citation>
    <scope>NUCLEOTIDE SEQUENCE [LARGE SCALE GENOMIC DNA]</scope>
    <source>
        <strain evidence="2">cv. AG2017</strain>
        <tissue evidence="1">Leaf</tissue>
    </source>
</reference>
<protein>
    <submittedName>
        <fullName evidence="1">Uncharacterized protein</fullName>
    </submittedName>
</protein>
<sequence>MWQKGRPIFCCLLLLLLPLFFFLLFVLAIRQFELAAYQELQRQPASSKAHAMSKLLRHTSTQLLLICFPGYRILQAADELLTPCHGSPPAVAALSSFCGEPSGPFKLGFEGVLKLLEFLQTLAREKYDFPNLVVCLGLFLFIDSRILMTIS</sequence>
<accession>A0A2I0IG51</accession>
<comment type="caution">
    <text evidence="1">The sequence shown here is derived from an EMBL/GenBank/DDBJ whole genome shotgun (WGS) entry which is preliminary data.</text>
</comment>
<dbReference type="Proteomes" id="UP000233551">
    <property type="component" value="Unassembled WGS sequence"/>
</dbReference>